<protein>
    <recommendedName>
        <fullName evidence="3">Reverse transcriptase Ty1/copia-type domain-containing protein</fullName>
    </recommendedName>
</protein>
<dbReference type="PANTHER" id="PTHR36264">
    <property type="entry name" value="SET DOMAIN-CONTAINING PROTEIN"/>
    <property type="match status" value="1"/>
</dbReference>
<reference evidence="1" key="1">
    <citation type="submission" date="2023-08" db="EMBL/GenBank/DDBJ databases">
        <title>A de novo genome assembly of Solanum verrucosum Schlechtendal, a Mexican diploid species geographically isolated from the other diploid A-genome species in potato relatives.</title>
        <authorList>
            <person name="Hosaka K."/>
        </authorList>
    </citation>
    <scope>NUCLEOTIDE SEQUENCE</scope>
    <source>
        <tissue evidence="1">Young leaves</tissue>
    </source>
</reference>
<dbReference type="EMBL" id="CP133616">
    <property type="protein sequence ID" value="WMV30526.1"/>
    <property type="molecule type" value="Genomic_DNA"/>
</dbReference>
<dbReference type="Proteomes" id="UP001234989">
    <property type="component" value="Chromosome 5"/>
</dbReference>
<evidence type="ECO:0008006" key="3">
    <source>
        <dbReference type="Google" id="ProtNLM"/>
    </source>
</evidence>
<dbReference type="AlphaFoldDB" id="A0AAF0QW31"/>
<accession>A0AAF0QW31</accession>
<dbReference type="PANTHER" id="PTHR36264:SF7">
    <property type="entry name" value="TF-B3 DOMAIN-CONTAINING PROTEIN"/>
    <property type="match status" value="1"/>
</dbReference>
<evidence type="ECO:0000313" key="1">
    <source>
        <dbReference type="EMBL" id="WMV30526.1"/>
    </source>
</evidence>
<keyword evidence="2" id="KW-1185">Reference proteome</keyword>
<organism evidence="1 2">
    <name type="scientific">Solanum verrucosum</name>
    <dbReference type="NCBI Taxonomy" id="315347"/>
    <lineage>
        <taxon>Eukaryota</taxon>
        <taxon>Viridiplantae</taxon>
        <taxon>Streptophyta</taxon>
        <taxon>Embryophyta</taxon>
        <taxon>Tracheophyta</taxon>
        <taxon>Spermatophyta</taxon>
        <taxon>Magnoliopsida</taxon>
        <taxon>eudicotyledons</taxon>
        <taxon>Gunneridae</taxon>
        <taxon>Pentapetalae</taxon>
        <taxon>asterids</taxon>
        <taxon>lamiids</taxon>
        <taxon>Solanales</taxon>
        <taxon>Solanaceae</taxon>
        <taxon>Solanoideae</taxon>
        <taxon>Solaneae</taxon>
        <taxon>Solanum</taxon>
    </lineage>
</organism>
<gene>
    <name evidence="1" type="ORF">MTR67_023911</name>
</gene>
<evidence type="ECO:0000313" key="2">
    <source>
        <dbReference type="Proteomes" id="UP001234989"/>
    </source>
</evidence>
<sequence>MLLGCRRSKKGIFLSQRKYVLDLIVEPKKLGAKPCGTLMDPNVHLTNDGANQFDDSERYKMLVGKLNYLTMTRPDIAYAVVSRIDRRSILAMVYFLVEFWKLNNDDYFLPIGKLIKDCGLGVGDEIGLYFYPDLSKLNFKLFSNVRDS</sequence>
<proteinExistence type="predicted"/>
<name>A0AAF0QW31_SOLVR</name>